<dbReference type="FunFam" id="1.25.40.10:FF:000158">
    <property type="entry name" value="pentatricopeptide repeat-containing protein At2g33680"/>
    <property type="match status" value="1"/>
</dbReference>
<dbReference type="Pfam" id="PF01535">
    <property type="entry name" value="PPR"/>
    <property type="match status" value="2"/>
</dbReference>
<dbReference type="PROSITE" id="PS51375">
    <property type="entry name" value="PPR"/>
    <property type="match status" value="4"/>
</dbReference>
<comment type="caution">
    <text evidence="3">The sequence shown here is derived from an EMBL/GenBank/DDBJ whole genome shotgun (WGS) entry which is preliminary data.</text>
</comment>
<evidence type="ECO:0000313" key="3">
    <source>
        <dbReference type="EMBL" id="KAI5078530.1"/>
    </source>
</evidence>
<dbReference type="InterPro" id="IPR002885">
    <property type="entry name" value="PPR_rpt"/>
</dbReference>
<dbReference type="FunFam" id="1.25.40.10:FF:000196">
    <property type="entry name" value="Pentatricopeptide repeat-containing protein At4g14850"/>
    <property type="match status" value="1"/>
</dbReference>
<reference evidence="3" key="1">
    <citation type="submission" date="2021-01" db="EMBL/GenBank/DDBJ databases">
        <title>Adiantum capillus-veneris genome.</title>
        <authorList>
            <person name="Fang Y."/>
            <person name="Liao Q."/>
        </authorList>
    </citation>
    <scope>NUCLEOTIDE SEQUENCE</scope>
    <source>
        <strain evidence="3">H3</strain>
        <tissue evidence="3">Leaf</tissue>
    </source>
</reference>
<dbReference type="InterPro" id="IPR046960">
    <property type="entry name" value="PPR_At4g14850-like_plant"/>
</dbReference>
<feature type="repeat" description="PPR" evidence="2">
    <location>
        <begin position="103"/>
        <end position="137"/>
    </location>
</feature>
<dbReference type="Pfam" id="PF13041">
    <property type="entry name" value="PPR_2"/>
    <property type="match status" value="3"/>
</dbReference>
<evidence type="ECO:0000313" key="4">
    <source>
        <dbReference type="Proteomes" id="UP000886520"/>
    </source>
</evidence>
<dbReference type="Proteomes" id="UP000886520">
    <property type="component" value="Chromosome 6"/>
</dbReference>
<proteinExistence type="predicted"/>
<dbReference type="Gene3D" id="1.25.40.10">
    <property type="entry name" value="Tetratricopeptide repeat domain"/>
    <property type="match status" value="4"/>
</dbReference>
<dbReference type="GO" id="GO:0009451">
    <property type="term" value="P:RNA modification"/>
    <property type="evidence" value="ECO:0007669"/>
    <property type="project" value="InterPro"/>
</dbReference>
<feature type="repeat" description="PPR" evidence="2">
    <location>
        <begin position="306"/>
        <end position="340"/>
    </location>
</feature>
<dbReference type="AlphaFoldDB" id="A0A9D4V301"/>
<accession>A0A9D4V301</accession>
<sequence length="696" mass="78139">MCRSHGLYDPKRLSKDGKVHEILEAASHMLALGLEVSPRAFRSITQTCLREENLESNRFLLSLIVKYRLLLDPILGCQLIRLFISHNSLPEANQVFHCLAKPNKFTWSAIILANATLGQEERAIELYHRMQYVGLEPDGHVFVAALKGCANAKALVEGKHIEIDIKGNPCKSNTIVANAVIDILEHAYKVFDSLPKTIVVTWNAMISGYVDQNKPLKAVVVFQLMQQRNMQPNHVTFLCIIKACTEIPSVDFGITDAESHLEIHVFIVFVGFEGKTMVANSLIDMYTRFGDLKDAHRVFDKLSKRDTVSWNTLMTGYVQHLYNEEASALFLQMQLEGGEPDRATFLCILKACSDISAVDQINTLFHLIVKSSFEADEIIQSSIFNLYVKCGNLKNASCLSCRLQNRDLVTWNATIARYAQHGNSKAVQQLFNSMQSEGVQPDETTFLSLLTTISHAGSLSEGKSLFRMMQEDYGVLPALDHFNCLIDLLGRAGHIKEAEDLLQSMPPAPDIISWTSLLEHSKTHANLEVGKRCYSNFVSLDKEDASVYVLMWKLFSEFWIEDSASSVADLVRHVDALTMSRKKMFRSRSPSILKDIFAKDCGFKGRQISCNMGTLQGMAVWLPYGQIMGRGATCFSPRGVTCNNQFKHCSHHLRVAQHFYFPCPQGTAMLVGKLQADGVPIGKLQSDSFLWPIRWL</sequence>
<dbReference type="PANTHER" id="PTHR47926">
    <property type="entry name" value="PENTATRICOPEPTIDE REPEAT-CONTAINING PROTEIN"/>
    <property type="match status" value="1"/>
</dbReference>
<feature type="repeat" description="PPR" evidence="2">
    <location>
        <begin position="198"/>
        <end position="232"/>
    </location>
</feature>
<organism evidence="3 4">
    <name type="scientific">Adiantum capillus-veneris</name>
    <name type="common">Maidenhair fern</name>
    <dbReference type="NCBI Taxonomy" id="13818"/>
    <lineage>
        <taxon>Eukaryota</taxon>
        <taxon>Viridiplantae</taxon>
        <taxon>Streptophyta</taxon>
        <taxon>Embryophyta</taxon>
        <taxon>Tracheophyta</taxon>
        <taxon>Polypodiopsida</taxon>
        <taxon>Polypodiidae</taxon>
        <taxon>Polypodiales</taxon>
        <taxon>Pteridineae</taxon>
        <taxon>Pteridaceae</taxon>
        <taxon>Vittarioideae</taxon>
        <taxon>Adiantum</taxon>
    </lineage>
</organism>
<feature type="repeat" description="PPR" evidence="2">
    <location>
        <begin position="407"/>
        <end position="441"/>
    </location>
</feature>
<keyword evidence="1" id="KW-0677">Repeat</keyword>
<gene>
    <name evidence="3" type="ORF">GOP47_0006201</name>
</gene>
<dbReference type="EMBL" id="JABFUD020000006">
    <property type="protein sequence ID" value="KAI5078530.1"/>
    <property type="molecule type" value="Genomic_DNA"/>
</dbReference>
<dbReference type="GO" id="GO:0003723">
    <property type="term" value="F:RNA binding"/>
    <property type="evidence" value="ECO:0007669"/>
    <property type="project" value="InterPro"/>
</dbReference>
<name>A0A9D4V301_ADICA</name>
<evidence type="ECO:0008006" key="5">
    <source>
        <dbReference type="Google" id="ProtNLM"/>
    </source>
</evidence>
<dbReference type="OrthoDB" id="185373at2759"/>
<evidence type="ECO:0000256" key="1">
    <source>
        <dbReference type="ARBA" id="ARBA00022737"/>
    </source>
</evidence>
<evidence type="ECO:0000256" key="2">
    <source>
        <dbReference type="PROSITE-ProRule" id="PRU00708"/>
    </source>
</evidence>
<dbReference type="GO" id="GO:0048731">
    <property type="term" value="P:system development"/>
    <property type="evidence" value="ECO:0007669"/>
    <property type="project" value="UniProtKB-ARBA"/>
</dbReference>
<dbReference type="InterPro" id="IPR011990">
    <property type="entry name" value="TPR-like_helical_dom_sf"/>
</dbReference>
<dbReference type="NCBIfam" id="TIGR00756">
    <property type="entry name" value="PPR"/>
    <property type="match status" value="3"/>
</dbReference>
<keyword evidence="4" id="KW-1185">Reference proteome</keyword>
<protein>
    <recommendedName>
        <fullName evidence="5">Pentatricopeptide repeat-containing protein</fullName>
    </recommendedName>
</protein>